<evidence type="ECO:0000313" key="1">
    <source>
        <dbReference type="EMBL" id="KZL88874.1"/>
    </source>
</evidence>
<gene>
    <name evidence="1" type="ORF">CLMAG_57780</name>
</gene>
<sequence>MCVLAKYEPACNIGRYKWDYKLAKDYPALKKLNMYLIELEDLEEFVGKYNKHYYVIAPSWAFNKIRRKIKEKEFIKNNWNRISFYKIQEEQKERFKPLEDRNKSYFAKKLTVTNDYVFINKNFRDWHNLYVIVSKHKLNIDEINDVFSQISNLDSSGSLCDYLVLKDIGFINLEMCFFHEEFSHLGEREENGEKILMYYCPWRLIE</sequence>
<dbReference type="PATRIC" id="fig|1121326.3.peg.5838"/>
<keyword evidence="2" id="KW-1185">Reference proteome</keyword>
<organism evidence="1 2">
    <name type="scientific">Clostridium magnum DSM 2767</name>
    <dbReference type="NCBI Taxonomy" id="1121326"/>
    <lineage>
        <taxon>Bacteria</taxon>
        <taxon>Bacillati</taxon>
        <taxon>Bacillota</taxon>
        <taxon>Clostridia</taxon>
        <taxon>Eubacteriales</taxon>
        <taxon>Clostridiaceae</taxon>
        <taxon>Clostridium</taxon>
    </lineage>
</organism>
<protein>
    <submittedName>
        <fullName evidence="1">Uncharacterized protein</fullName>
    </submittedName>
</protein>
<dbReference type="EMBL" id="LWAE01000013">
    <property type="protein sequence ID" value="KZL88874.1"/>
    <property type="molecule type" value="Genomic_DNA"/>
</dbReference>
<evidence type="ECO:0000313" key="2">
    <source>
        <dbReference type="Proteomes" id="UP000076603"/>
    </source>
</evidence>
<dbReference type="AlphaFoldDB" id="A0A162QRP5"/>
<dbReference type="RefSeq" id="WP_066630387.1">
    <property type="nucleotide sequence ID" value="NZ_FQXL01000030.1"/>
</dbReference>
<proteinExistence type="predicted"/>
<accession>A0A162QRP5</accession>
<dbReference type="STRING" id="1121326.CLMAG_57780"/>
<dbReference type="OrthoDB" id="3035882at2"/>
<name>A0A162QRP5_9CLOT</name>
<comment type="caution">
    <text evidence="1">The sequence shown here is derived from an EMBL/GenBank/DDBJ whole genome shotgun (WGS) entry which is preliminary data.</text>
</comment>
<dbReference type="Proteomes" id="UP000076603">
    <property type="component" value="Unassembled WGS sequence"/>
</dbReference>
<reference evidence="1 2" key="1">
    <citation type="submission" date="2016-04" db="EMBL/GenBank/DDBJ databases">
        <title>Genome sequence of Clostridium magnum DSM 2767.</title>
        <authorList>
            <person name="Poehlein A."/>
            <person name="Uhlig R."/>
            <person name="Fischer R."/>
            <person name="Bahl H."/>
            <person name="Daniel R."/>
        </authorList>
    </citation>
    <scope>NUCLEOTIDE SEQUENCE [LARGE SCALE GENOMIC DNA]</scope>
    <source>
        <strain evidence="1 2">DSM 2767</strain>
    </source>
</reference>